<dbReference type="KEGG" id="dch:SY84_09415"/>
<sequence>MTARPTVVIVNGERDWADHFPGASVRRCRLQTAQWQVSGNALYLLDEQGRTRVDGVLWRVGAIRPEPRHRVVLDLIRLTGTPCVNPAATLQRGFDRLSMRAEMQAIGMPMLPQEIVLGGALLDHTEPAPPAVLKVGNYHAGYGKALVRTREDWADLRDLAWTADDYVTLEPFVDYVRDLRCLAVGNEIWGMARRSGSWKANRDTQEYTLTDLPAELTGYTRAAMAHLGADILGLDFLEDRAGRFSLLETNDVPGLSGFPAAIRPLLARRLMTQIRG</sequence>
<dbReference type="InterPro" id="IPR020898">
    <property type="entry name" value="Synapsin_ATP-bd_dom"/>
</dbReference>
<dbReference type="PATRIC" id="fig|1309411.5.peg.1914"/>
<dbReference type="GO" id="GO:0016879">
    <property type="term" value="F:ligase activity, forming carbon-nitrogen bonds"/>
    <property type="evidence" value="ECO:0007669"/>
    <property type="project" value="TreeGrafter"/>
</dbReference>
<dbReference type="InterPro" id="IPR013815">
    <property type="entry name" value="ATP_grasp_subdomain_1"/>
</dbReference>
<reference evidence="2 3" key="1">
    <citation type="submission" date="2015-01" db="EMBL/GenBank/DDBJ databases">
        <title>Deinococcus soli/N5/whole genome sequencing.</title>
        <authorList>
            <person name="Kim M.K."/>
            <person name="Srinivasan S."/>
            <person name="Lee J.-J."/>
        </authorList>
    </citation>
    <scope>NUCLEOTIDE SEQUENCE [LARGE SCALE GENOMIC DNA]</scope>
    <source>
        <strain evidence="2 3">N5</strain>
    </source>
</reference>
<dbReference type="PANTHER" id="PTHR21621:SF0">
    <property type="entry name" value="BETA-CITRYLGLUTAMATE SYNTHASE B-RELATED"/>
    <property type="match status" value="1"/>
</dbReference>
<dbReference type="GO" id="GO:0005737">
    <property type="term" value="C:cytoplasm"/>
    <property type="evidence" value="ECO:0007669"/>
    <property type="project" value="TreeGrafter"/>
</dbReference>
<gene>
    <name evidence="2" type="ORF">SY84_09415</name>
</gene>
<dbReference type="PANTHER" id="PTHR21621">
    <property type="entry name" value="RIBOSOMAL PROTEIN S6 MODIFICATION PROTEIN"/>
    <property type="match status" value="1"/>
</dbReference>
<proteinExistence type="predicted"/>
<keyword evidence="3" id="KW-1185">Reference proteome</keyword>
<dbReference type="Gene3D" id="3.30.1490.20">
    <property type="entry name" value="ATP-grasp fold, A domain"/>
    <property type="match status" value="1"/>
</dbReference>
<evidence type="ECO:0000259" key="1">
    <source>
        <dbReference type="Pfam" id="PF02750"/>
    </source>
</evidence>
<protein>
    <submittedName>
        <fullName evidence="2">30S ribosomal protein S6 modification protein RimK</fullName>
    </submittedName>
</protein>
<evidence type="ECO:0000313" key="3">
    <source>
        <dbReference type="Proteomes" id="UP000034024"/>
    </source>
</evidence>
<dbReference type="Gene3D" id="3.30.470.20">
    <property type="entry name" value="ATP-grasp fold, B domain"/>
    <property type="match status" value="1"/>
</dbReference>
<dbReference type="OrthoDB" id="5499328at2"/>
<evidence type="ECO:0000313" key="2">
    <source>
        <dbReference type="EMBL" id="AKH17230.1"/>
    </source>
</evidence>
<dbReference type="AlphaFoldDB" id="A0A0F7JRL5"/>
<feature type="domain" description="Synapsin ATP-binding" evidence="1">
    <location>
        <begin position="125"/>
        <end position="203"/>
    </location>
</feature>
<dbReference type="SUPFAM" id="SSF56059">
    <property type="entry name" value="Glutathione synthetase ATP-binding domain-like"/>
    <property type="match status" value="1"/>
</dbReference>
<dbReference type="RefSeq" id="WP_046843800.1">
    <property type="nucleotide sequence ID" value="NZ_CP011389.1"/>
</dbReference>
<dbReference type="Pfam" id="PF02750">
    <property type="entry name" value="Synapsin_C"/>
    <property type="match status" value="1"/>
</dbReference>
<accession>A0A0F7JRL5</accession>
<dbReference type="Proteomes" id="UP000034024">
    <property type="component" value="Chromosome"/>
</dbReference>
<organism evidence="2 3">
    <name type="scientific">Deinococcus soli</name>
    <name type="common">ex Cha et al. 2016</name>
    <dbReference type="NCBI Taxonomy" id="1309411"/>
    <lineage>
        <taxon>Bacteria</taxon>
        <taxon>Thermotogati</taxon>
        <taxon>Deinococcota</taxon>
        <taxon>Deinococci</taxon>
        <taxon>Deinococcales</taxon>
        <taxon>Deinococcaceae</taxon>
        <taxon>Deinococcus</taxon>
    </lineage>
</organism>
<dbReference type="GO" id="GO:0005524">
    <property type="term" value="F:ATP binding"/>
    <property type="evidence" value="ECO:0007669"/>
    <property type="project" value="InterPro"/>
</dbReference>
<name>A0A0F7JRL5_9DEIO</name>
<dbReference type="EMBL" id="CP011389">
    <property type="protein sequence ID" value="AKH17230.1"/>
    <property type="molecule type" value="Genomic_DNA"/>
</dbReference>